<dbReference type="Pfam" id="PF14464">
    <property type="entry name" value="Prok-JAB"/>
    <property type="match status" value="1"/>
</dbReference>
<sequence length="153" mass="17098">MQIPTIQLKRSIKDRILDECIQKKPNEACGFVWGTANFSWIHVEAFDSVPNCASNPSIQFSMDPVSLIPILTSKIGSGLEVVGIVHSHPTAAAIPSHEDLLTSWHQLPSHWIVSLQQPTPYIAAYQYVRLEGVDQDFSHSMHYRPIPITIIQG</sequence>
<evidence type="ECO:0000313" key="7">
    <source>
        <dbReference type="EMBL" id="NHN31243.1"/>
    </source>
</evidence>
<keyword evidence="1" id="KW-0645">Protease</keyword>
<evidence type="ECO:0000313" key="8">
    <source>
        <dbReference type="Proteomes" id="UP001165962"/>
    </source>
</evidence>
<keyword evidence="4" id="KW-0862">Zinc</keyword>
<dbReference type="Proteomes" id="UP001165962">
    <property type="component" value="Unassembled WGS sequence"/>
</dbReference>
<dbReference type="InterPro" id="IPR037518">
    <property type="entry name" value="MPN"/>
</dbReference>
<evidence type="ECO:0000256" key="5">
    <source>
        <dbReference type="ARBA" id="ARBA00023049"/>
    </source>
</evidence>
<keyword evidence="3" id="KW-0378">Hydrolase</keyword>
<comment type="caution">
    <text evidence="7">The sequence shown here is derived from an EMBL/GenBank/DDBJ whole genome shotgun (WGS) entry which is preliminary data.</text>
</comment>
<feature type="domain" description="MPN" evidence="6">
    <location>
        <begin position="6"/>
        <end position="136"/>
    </location>
</feature>
<keyword evidence="5" id="KW-0482">Metalloprotease</keyword>
<name>A0ABX0J8T7_9BACL</name>
<dbReference type="CDD" id="cd08070">
    <property type="entry name" value="MPN_like"/>
    <property type="match status" value="1"/>
</dbReference>
<proteinExistence type="predicted"/>
<dbReference type="InterPro" id="IPR000555">
    <property type="entry name" value="JAMM/MPN+_dom"/>
</dbReference>
<keyword evidence="8" id="KW-1185">Reference proteome</keyword>
<evidence type="ECO:0000256" key="4">
    <source>
        <dbReference type="ARBA" id="ARBA00022833"/>
    </source>
</evidence>
<dbReference type="RefSeq" id="WP_166151086.1">
    <property type="nucleotide sequence ID" value="NZ_JAAOIW010000005.1"/>
</dbReference>
<dbReference type="SUPFAM" id="SSF102712">
    <property type="entry name" value="JAB1/MPN domain"/>
    <property type="match status" value="1"/>
</dbReference>
<evidence type="ECO:0000256" key="2">
    <source>
        <dbReference type="ARBA" id="ARBA00022723"/>
    </source>
</evidence>
<keyword evidence="2" id="KW-0479">Metal-binding</keyword>
<dbReference type="EMBL" id="JAAOIW010000005">
    <property type="protein sequence ID" value="NHN31243.1"/>
    <property type="molecule type" value="Genomic_DNA"/>
</dbReference>
<reference evidence="7" key="1">
    <citation type="submission" date="2020-03" db="EMBL/GenBank/DDBJ databases">
        <title>Draft sequencing of Paenibacilllus sp. S3N08.</title>
        <authorList>
            <person name="Kim D.-U."/>
        </authorList>
    </citation>
    <scope>NUCLEOTIDE SEQUENCE</scope>
    <source>
        <strain evidence="7">S3N08</strain>
    </source>
</reference>
<evidence type="ECO:0000256" key="1">
    <source>
        <dbReference type="ARBA" id="ARBA00022670"/>
    </source>
</evidence>
<dbReference type="InterPro" id="IPR051929">
    <property type="entry name" value="VirAsm_ModProt"/>
</dbReference>
<dbReference type="Gene3D" id="3.40.140.10">
    <property type="entry name" value="Cytidine Deaminase, domain 2"/>
    <property type="match status" value="1"/>
</dbReference>
<evidence type="ECO:0000256" key="3">
    <source>
        <dbReference type="ARBA" id="ARBA00022801"/>
    </source>
</evidence>
<evidence type="ECO:0000259" key="6">
    <source>
        <dbReference type="PROSITE" id="PS50249"/>
    </source>
</evidence>
<dbReference type="SMART" id="SM00232">
    <property type="entry name" value="JAB_MPN"/>
    <property type="match status" value="1"/>
</dbReference>
<dbReference type="PANTHER" id="PTHR34858:SF1">
    <property type="entry name" value="CYSO-CYSTEINE PEPTIDASE"/>
    <property type="match status" value="1"/>
</dbReference>
<dbReference type="PROSITE" id="PS50249">
    <property type="entry name" value="MPN"/>
    <property type="match status" value="1"/>
</dbReference>
<organism evidence="7 8">
    <name type="scientific">Paenibacillus agricola</name>
    <dbReference type="NCBI Taxonomy" id="2716264"/>
    <lineage>
        <taxon>Bacteria</taxon>
        <taxon>Bacillati</taxon>
        <taxon>Bacillota</taxon>
        <taxon>Bacilli</taxon>
        <taxon>Bacillales</taxon>
        <taxon>Paenibacillaceae</taxon>
        <taxon>Paenibacillus</taxon>
    </lineage>
</organism>
<accession>A0ABX0J8T7</accession>
<gene>
    <name evidence="7" type="ORF">G9U52_15495</name>
</gene>
<dbReference type="InterPro" id="IPR028090">
    <property type="entry name" value="JAB_dom_prok"/>
</dbReference>
<dbReference type="PANTHER" id="PTHR34858">
    <property type="entry name" value="CYSO-CYSTEINE PEPTIDASE"/>
    <property type="match status" value="1"/>
</dbReference>
<protein>
    <submittedName>
        <fullName evidence="7">M67 family metallopeptidase</fullName>
    </submittedName>
</protein>